<accession>K9XYE5</accession>
<evidence type="ECO:0000256" key="2">
    <source>
        <dbReference type="SAM" id="SignalP"/>
    </source>
</evidence>
<organism evidence="3 4">
    <name type="scientific">Stanieria cyanosphaera (strain ATCC 29371 / PCC 7437)</name>
    <dbReference type="NCBI Taxonomy" id="111780"/>
    <lineage>
        <taxon>Bacteria</taxon>
        <taxon>Bacillati</taxon>
        <taxon>Cyanobacteriota</taxon>
        <taxon>Cyanophyceae</taxon>
        <taxon>Pleurocapsales</taxon>
        <taxon>Dermocarpellaceae</taxon>
        <taxon>Stanieria</taxon>
    </lineage>
</organism>
<dbReference type="RefSeq" id="WP_015194354.1">
    <property type="nucleotide sequence ID" value="NC_019748.1"/>
</dbReference>
<dbReference type="HOGENOM" id="CLU_3104055_0_0_3"/>
<proteinExistence type="predicted"/>
<dbReference type="EMBL" id="CP003653">
    <property type="protein sequence ID" value="AFZ36692.1"/>
    <property type="molecule type" value="Genomic_DNA"/>
</dbReference>
<dbReference type="STRING" id="111780.Sta7437_3184"/>
<evidence type="ECO:0000313" key="4">
    <source>
        <dbReference type="Proteomes" id="UP000010473"/>
    </source>
</evidence>
<sequence length="51" mass="5714">MINWNWKRGIALGLSAFVLFTTATSLTGCEFPGAEIEEREGGYDEEEEDDD</sequence>
<reference evidence="4" key="1">
    <citation type="journal article" date="2013" name="Proc. Natl. Acad. Sci. U.S.A.">
        <title>Improving the coverage of the cyanobacterial phylum using diversity-driven genome sequencing.</title>
        <authorList>
            <person name="Shih P.M."/>
            <person name="Wu D."/>
            <person name="Latifi A."/>
            <person name="Axen S.D."/>
            <person name="Fewer D.P."/>
            <person name="Talla E."/>
            <person name="Calteau A."/>
            <person name="Cai F."/>
            <person name="Tandeau de Marsac N."/>
            <person name="Rippka R."/>
            <person name="Herdman M."/>
            <person name="Sivonen K."/>
            <person name="Coursin T."/>
            <person name="Laurent T."/>
            <person name="Goodwin L."/>
            <person name="Nolan M."/>
            <person name="Davenport K.W."/>
            <person name="Han C.S."/>
            <person name="Rubin E.M."/>
            <person name="Eisen J.A."/>
            <person name="Woyke T."/>
            <person name="Gugger M."/>
            <person name="Kerfeld C.A."/>
        </authorList>
    </citation>
    <scope>NUCLEOTIDE SEQUENCE [LARGE SCALE GENOMIC DNA]</scope>
    <source>
        <strain evidence="4">ATCC 29371 / PCC 7437</strain>
    </source>
</reference>
<dbReference type="Proteomes" id="UP000010473">
    <property type="component" value="Chromosome"/>
</dbReference>
<protein>
    <recommendedName>
        <fullName evidence="5">Lipoprotein</fullName>
    </recommendedName>
</protein>
<keyword evidence="4" id="KW-1185">Reference proteome</keyword>
<feature type="region of interest" description="Disordered" evidence="1">
    <location>
        <begin position="32"/>
        <end position="51"/>
    </location>
</feature>
<evidence type="ECO:0008006" key="5">
    <source>
        <dbReference type="Google" id="ProtNLM"/>
    </source>
</evidence>
<feature type="signal peptide" evidence="2">
    <location>
        <begin position="1"/>
        <end position="23"/>
    </location>
</feature>
<dbReference type="AlphaFoldDB" id="K9XYE5"/>
<feature type="chain" id="PRO_5003938586" description="Lipoprotein" evidence="2">
    <location>
        <begin position="24"/>
        <end position="51"/>
    </location>
</feature>
<evidence type="ECO:0000313" key="3">
    <source>
        <dbReference type="EMBL" id="AFZ36692.1"/>
    </source>
</evidence>
<dbReference type="KEGG" id="scs:Sta7437_3184"/>
<gene>
    <name evidence="3" type="ordered locus">Sta7437_3184</name>
</gene>
<keyword evidence="2" id="KW-0732">Signal</keyword>
<name>K9XYE5_STAC7</name>
<feature type="compositionally biased region" description="Acidic residues" evidence="1">
    <location>
        <begin position="35"/>
        <end position="51"/>
    </location>
</feature>
<evidence type="ECO:0000256" key="1">
    <source>
        <dbReference type="SAM" id="MobiDB-lite"/>
    </source>
</evidence>
<dbReference type="PROSITE" id="PS51257">
    <property type="entry name" value="PROKAR_LIPOPROTEIN"/>
    <property type="match status" value="1"/>
</dbReference>